<dbReference type="EMBL" id="ACCL02000026">
    <property type="protein sequence ID" value="EET58749.1"/>
    <property type="molecule type" value="Genomic_DNA"/>
</dbReference>
<dbReference type="EC" id="2.4.-.-" evidence="3"/>
<dbReference type="AlphaFoldDB" id="C6LL01"/>
<reference evidence="3" key="1">
    <citation type="submission" date="2009-07" db="EMBL/GenBank/DDBJ databases">
        <authorList>
            <person name="Weinstock G."/>
            <person name="Sodergren E."/>
            <person name="Clifton S."/>
            <person name="Fulton L."/>
            <person name="Fulton B."/>
            <person name="Courtney L."/>
            <person name="Fronick C."/>
            <person name="Harrison M."/>
            <person name="Strong C."/>
            <person name="Farmer C."/>
            <person name="Delahaunty K."/>
            <person name="Markovic C."/>
            <person name="Hall O."/>
            <person name="Minx P."/>
            <person name="Tomlinson C."/>
            <person name="Mitreva M."/>
            <person name="Nelson J."/>
            <person name="Hou S."/>
            <person name="Wollam A."/>
            <person name="Pepin K.H."/>
            <person name="Johnson M."/>
            <person name="Bhonagiri V."/>
            <person name="Nash W.E."/>
            <person name="Warren W."/>
            <person name="Chinwalla A."/>
            <person name="Mardis E.R."/>
            <person name="Wilson R.K."/>
        </authorList>
    </citation>
    <scope>NUCLEOTIDE SEQUENCE [LARGE SCALE GENOMIC DNA]</scope>
    <source>
        <strain evidence="3">DSM 14469</strain>
    </source>
</reference>
<name>C6LL01_9FIRM</name>
<dbReference type="Pfam" id="PF00534">
    <property type="entry name" value="Glycos_transf_1"/>
    <property type="match status" value="1"/>
</dbReference>
<accession>C6LL01</accession>
<dbReference type="PANTHER" id="PTHR45947">
    <property type="entry name" value="SULFOQUINOVOSYL TRANSFERASE SQD2"/>
    <property type="match status" value="1"/>
</dbReference>
<gene>
    <name evidence="3" type="ORF">BRYFOR_09348</name>
</gene>
<keyword evidence="3" id="KW-0808">Transferase</keyword>
<evidence type="ECO:0000313" key="3">
    <source>
        <dbReference type="EMBL" id="EET58749.1"/>
    </source>
</evidence>
<dbReference type="InterPro" id="IPR001296">
    <property type="entry name" value="Glyco_trans_1"/>
</dbReference>
<dbReference type="OrthoDB" id="9768685at2"/>
<evidence type="ECO:0000259" key="2">
    <source>
        <dbReference type="Pfam" id="PF13439"/>
    </source>
</evidence>
<dbReference type="RefSeq" id="WP_006864100.1">
    <property type="nucleotide sequence ID" value="NZ_ACCL02000026.1"/>
</dbReference>
<sequence>MRIMFINSVYGVGSTGKIVRDLCQELIQNGNEVRVCYGRKGPVADSYAIQVCTKFEFYLDVCLSRITGLHGCFSNLSTERVIKEIENFSPDIIHLHNIHGYYLNIYKLIKYLKKKNIKVVWTLHDELMFTGKCSYAYGCDKWLYGCKECAQVKEYPKSILFDCSSLLYKRKKALFHGISNFFFVTPSKWLSDRVKKSYLHEAKCFVINNGIDTEETFYPCNTNQLRLKLEIDNFKVILTVTDDVFSERKGIDTFIKLADMYKGKNIKFIVVGGVREDLQRDNVIYIPMTTNQKELTEFYALADVFVITSKCDNFPTVCLEALACGTPVVGFDVGGIAETAPQMGIGRFVEMNDLEEMVKAIDYFLMEESLKNIKKCRSYATLYFSKQHMNNKYIKLFQELIRSGEE</sequence>
<feature type="domain" description="Glycosyltransferase subfamily 4-like N-terminal" evidence="2">
    <location>
        <begin position="17"/>
        <end position="215"/>
    </location>
</feature>
<protein>
    <submittedName>
        <fullName evidence="3">Glycosyltransferase, group 1 family protein</fullName>
        <ecNumber evidence="3">2.4.-.-</ecNumber>
    </submittedName>
</protein>
<dbReference type="Pfam" id="PF13439">
    <property type="entry name" value="Glyco_transf_4"/>
    <property type="match status" value="1"/>
</dbReference>
<comment type="caution">
    <text evidence="3">The sequence shown here is derived from an EMBL/GenBank/DDBJ whole genome shotgun (WGS) entry which is preliminary data.</text>
</comment>
<evidence type="ECO:0000313" key="4">
    <source>
        <dbReference type="Proteomes" id="UP000005561"/>
    </source>
</evidence>
<dbReference type="PANTHER" id="PTHR45947:SF3">
    <property type="entry name" value="SULFOQUINOVOSYL TRANSFERASE SQD2"/>
    <property type="match status" value="1"/>
</dbReference>
<feature type="domain" description="Glycosyl transferase family 1" evidence="1">
    <location>
        <begin position="235"/>
        <end position="378"/>
    </location>
</feature>
<dbReference type="InterPro" id="IPR028098">
    <property type="entry name" value="Glyco_trans_4-like_N"/>
</dbReference>
<proteinExistence type="predicted"/>
<dbReference type="Proteomes" id="UP000005561">
    <property type="component" value="Unassembled WGS sequence"/>
</dbReference>
<dbReference type="SUPFAM" id="SSF53756">
    <property type="entry name" value="UDP-Glycosyltransferase/glycogen phosphorylase"/>
    <property type="match status" value="1"/>
</dbReference>
<keyword evidence="3" id="KW-0328">Glycosyltransferase</keyword>
<dbReference type="eggNOG" id="COG0297">
    <property type="taxonomic scope" value="Bacteria"/>
</dbReference>
<organism evidence="3 4">
    <name type="scientific">Marvinbryantia formatexigens DSM 14469</name>
    <dbReference type="NCBI Taxonomy" id="478749"/>
    <lineage>
        <taxon>Bacteria</taxon>
        <taxon>Bacillati</taxon>
        <taxon>Bacillota</taxon>
        <taxon>Clostridia</taxon>
        <taxon>Lachnospirales</taxon>
        <taxon>Lachnospiraceae</taxon>
        <taxon>Marvinbryantia</taxon>
    </lineage>
</organism>
<keyword evidence="4" id="KW-1185">Reference proteome</keyword>
<dbReference type="STRING" id="168384.SAMN05660368_03804"/>
<dbReference type="GO" id="GO:0016757">
    <property type="term" value="F:glycosyltransferase activity"/>
    <property type="evidence" value="ECO:0007669"/>
    <property type="project" value="UniProtKB-KW"/>
</dbReference>
<dbReference type="InterPro" id="IPR050194">
    <property type="entry name" value="Glycosyltransferase_grp1"/>
</dbReference>
<dbReference type="Gene3D" id="3.40.50.2000">
    <property type="entry name" value="Glycogen Phosphorylase B"/>
    <property type="match status" value="2"/>
</dbReference>
<evidence type="ECO:0000259" key="1">
    <source>
        <dbReference type="Pfam" id="PF00534"/>
    </source>
</evidence>